<dbReference type="STRING" id="1120920.SAMN03080599_02789"/>
<evidence type="ECO:0000256" key="1">
    <source>
        <dbReference type="SAM" id="Coils"/>
    </source>
</evidence>
<gene>
    <name evidence="3" type="ORF">SAMN03080599_02789</name>
</gene>
<feature type="coiled-coil region" evidence="1">
    <location>
        <begin position="79"/>
        <end position="106"/>
    </location>
</feature>
<keyword evidence="1" id="KW-0175">Coiled coil</keyword>
<dbReference type="RefSeq" id="WP_092592538.1">
    <property type="nucleotide sequence ID" value="NZ_FMWL01000019.1"/>
</dbReference>
<reference evidence="3 4" key="1">
    <citation type="submission" date="2016-10" db="EMBL/GenBank/DDBJ databases">
        <authorList>
            <person name="de Groot N.N."/>
        </authorList>
    </citation>
    <scope>NUCLEOTIDE SEQUENCE [LARGE SCALE GENOMIC DNA]</scope>
    <source>
        <strain evidence="3 4">DSM 2784</strain>
    </source>
</reference>
<dbReference type="OrthoDB" id="1757177at2"/>
<evidence type="ECO:0000256" key="2">
    <source>
        <dbReference type="SAM" id="Phobius"/>
    </source>
</evidence>
<accession>A0A1G5S6V7</accession>
<evidence type="ECO:0000313" key="4">
    <source>
        <dbReference type="Proteomes" id="UP000199208"/>
    </source>
</evidence>
<keyword evidence="4" id="KW-1185">Reference proteome</keyword>
<dbReference type="AlphaFoldDB" id="A0A1G5S6V7"/>
<keyword evidence="2" id="KW-0472">Membrane</keyword>
<dbReference type="Proteomes" id="UP000199208">
    <property type="component" value="Unassembled WGS sequence"/>
</dbReference>
<name>A0A1G5S6V7_9FIRM</name>
<evidence type="ECO:0008006" key="5">
    <source>
        <dbReference type="Google" id="ProtNLM"/>
    </source>
</evidence>
<feature type="transmembrane region" description="Helical" evidence="2">
    <location>
        <begin position="47"/>
        <end position="67"/>
    </location>
</feature>
<evidence type="ECO:0000313" key="3">
    <source>
        <dbReference type="EMBL" id="SCZ81451.1"/>
    </source>
</evidence>
<keyword evidence="2" id="KW-1133">Transmembrane helix</keyword>
<organism evidence="3 4">
    <name type="scientific">Acidaminobacter hydrogenoformans DSM 2784</name>
    <dbReference type="NCBI Taxonomy" id="1120920"/>
    <lineage>
        <taxon>Bacteria</taxon>
        <taxon>Bacillati</taxon>
        <taxon>Bacillota</taxon>
        <taxon>Clostridia</taxon>
        <taxon>Peptostreptococcales</taxon>
        <taxon>Acidaminobacteraceae</taxon>
        <taxon>Acidaminobacter</taxon>
    </lineage>
</organism>
<protein>
    <recommendedName>
        <fullName evidence="5">Cell division protein FtsL</fullName>
    </recommendedName>
</protein>
<proteinExistence type="predicted"/>
<keyword evidence="2" id="KW-0812">Transmembrane</keyword>
<sequence>MSNHKSETDFIFYDDYWKYITERNLKESQERYKIESKQRHEMRRFSSAFQIIALCAFLCLGFSGMVVQSAAIYQTKYENHVLKSEIRDLQLEIEELNAHIDNAVSLHHVESVALNELKMQYPQQHQVVYIALNWDYTLEENSDETQMAVVEKVPAFAAKFN</sequence>
<dbReference type="EMBL" id="FMWL01000019">
    <property type="protein sequence ID" value="SCZ81451.1"/>
    <property type="molecule type" value="Genomic_DNA"/>
</dbReference>